<dbReference type="KEGG" id="pcot:PCOAH_00034600"/>
<dbReference type="Proteomes" id="UP000092716">
    <property type="component" value="Chromosome 11"/>
</dbReference>
<dbReference type="RefSeq" id="XP_019915867.1">
    <property type="nucleotide sequence ID" value="XM_020060254.1"/>
</dbReference>
<dbReference type="EMBL" id="CP016249">
    <property type="protein sequence ID" value="ANQ09172.1"/>
    <property type="molecule type" value="Genomic_DNA"/>
</dbReference>
<proteinExistence type="predicted"/>
<organism evidence="2 3">
    <name type="scientific">Plasmodium coatneyi</name>
    <dbReference type="NCBI Taxonomy" id="208452"/>
    <lineage>
        <taxon>Eukaryota</taxon>
        <taxon>Sar</taxon>
        <taxon>Alveolata</taxon>
        <taxon>Apicomplexa</taxon>
        <taxon>Aconoidasida</taxon>
        <taxon>Haemosporida</taxon>
        <taxon>Plasmodiidae</taxon>
        <taxon>Plasmodium</taxon>
    </lineage>
</organism>
<evidence type="ECO:0000313" key="2">
    <source>
        <dbReference type="EMBL" id="ANQ09172.1"/>
    </source>
</evidence>
<evidence type="ECO:0000313" key="3">
    <source>
        <dbReference type="Proteomes" id="UP000092716"/>
    </source>
</evidence>
<protein>
    <submittedName>
        <fullName evidence="2">Uncharacterized protein</fullName>
    </submittedName>
</protein>
<feature type="region of interest" description="Disordered" evidence="1">
    <location>
        <begin position="121"/>
        <end position="170"/>
    </location>
</feature>
<dbReference type="OrthoDB" id="378565at2759"/>
<reference evidence="3" key="1">
    <citation type="submission" date="2016-06" db="EMBL/GenBank/DDBJ databases">
        <title>First high quality genome sequence of Plasmodium coatneyi using continuous long reads from single molecule, real-time sequencing.</title>
        <authorList>
            <person name="Chien J.-T."/>
            <person name="Pakala S.B."/>
            <person name="Geraldo J.A."/>
            <person name="Lapp S.A."/>
            <person name="Barnwell J.W."/>
            <person name="Kissinger J.C."/>
            <person name="Galinski M.R."/>
            <person name="Humphrey J.C."/>
        </authorList>
    </citation>
    <scope>NUCLEOTIDE SEQUENCE [LARGE SCALE GENOMIC DNA]</scope>
    <source>
        <strain evidence="3">Hackeri</strain>
    </source>
</reference>
<feature type="region of interest" description="Disordered" evidence="1">
    <location>
        <begin position="1"/>
        <end position="31"/>
    </location>
</feature>
<dbReference type="VEuPathDB" id="PlasmoDB:PCOAH_00034600"/>
<gene>
    <name evidence="2" type="ORF">PCOAH_00034600</name>
</gene>
<sequence>MRKRGTNTKKGGPKNASLVTANGGNPHANIPGVNFNRIKSSYLEGALKLTNAESVKEKLKRKNDELKGMDIGGDIPVVPSLDRVLSVQSISSDHDLGGEDTKELKHFEEFEIVLREVLNDEEGLGSSEAEGGKSSCEVENAPPSNEQSFVYDKVSDEGGNQEGEKIKEDEEDEQMVEGEKGNVSHLFNKTKEAYKSLNLDKLFLVNSFNNSLRGEGVERRKPNGMCESAPSRGEDKLSLMKTIERKLKGQNSFVMENIYNAFRGTINDFIDVYLQGEDEEMGEGRSKRTVMRKDTTIRSVDPFRHGERVNLSDEHVLKKMYQMDSDIFLPGGEKGKIKVGQSGYARKREEDTNVKKYLSQFGNTNPNDSTKGCKIKMGGANLFGESNVVADAMAYLMGDTPKLTRGPPPKQKSHTLHAHLDKHKQVEEAYSAYYPQAETFEYSSIISDYLYNGKDNGRTLSTHPNGSDRNRLKYDLHSSMNDQMSNVLDTQVNDRTVFDIAPMTQKYKFASNIILTINKIKNVERVVEINLSIKDVELKIPGLRIENVILPYKCGSDLLTIKIKTLSEGNRDGLHGHQGGEYGKKREDRNEKKVTIKCYFVFIPLNHIKEGVVNKRLILISSKRKEEFEKEGLLPDTLYMIESQKLNCEKEKHMYLSVKVCKSGVHYFPCVNTHRGDNLDVNFTTSENVTKNSFEPVYVCLYNDEVDREIGNILNGGGLANKVRMNKLATKGHYLVNNLPFQFYFNNSNVLLCSHGDVIEEAENLFNHMGKESIRVESFMDLFPTHIFPPVDDVLHLDFIKRNEILQLKFVLHFLAITEIICVHLCSLFGFHVDVKPLFREHLNAVKMDDGTGQGNRFTFLYTSYEEDAQPRGYFLNYTKPFVFRFQGDNRGSNAEGRTPTEWDENDLFIVDYARKQAIFLHNVIKHHGDVQNIPKCYNRKKRLFFTTDRRKKQFQIYYMDILRRYNLLLTNRGSHAMIQPGGNEQNFQWGNQTEFIRNGYNSTDGGSYRGDNLIGITHVKDTTSFKINAPSKRPGSHNSNAPVCTNRVEDEQIGNLFGVTNWGEKIRGENLHRGSGALRGKHPNVESAYRRNITVTGQAKMAEERIFAGGKKTPLEEQKLCMREETTPDGEMTNEKTSFYNLREYKNYHLNGRRDDQIVGKNGNSYEDVDQGRDNHAERSTNGWHVNAKEIESSVGELSHPQEDEVAYYNMHREDVPFSLESVKWDFNEDDVYPGEHPVHADFSNGYGSRGCAGADGQTISMGEISYGSGYNEVCSERNSQNYANRFPLGRDARLPGAKDQDWIASKMAASKGCIDHTDHAAKHCKLVRRSDNEA</sequence>
<dbReference type="GeneID" id="30910191"/>
<evidence type="ECO:0000256" key="1">
    <source>
        <dbReference type="SAM" id="MobiDB-lite"/>
    </source>
</evidence>
<accession>A0A1B1E2A4</accession>
<keyword evidence="3" id="KW-1185">Reference proteome</keyword>
<name>A0A1B1E2A4_9APIC</name>
<feature type="compositionally biased region" description="Low complexity" evidence="1">
    <location>
        <begin position="124"/>
        <end position="135"/>
    </location>
</feature>
<feature type="region of interest" description="Disordered" evidence="1">
    <location>
        <begin position="214"/>
        <end position="233"/>
    </location>
</feature>